<dbReference type="PANTHER" id="PTHR24148:SF64">
    <property type="entry name" value="HETEROKARYON INCOMPATIBILITY DOMAIN-CONTAINING PROTEIN"/>
    <property type="match status" value="1"/>
</dbReference>
<protein>
    <recommendedName>
        <fullName evidence="1">ATP phosphoribosyltransferase</fullName>
    </recommendedName>
</protein>
<dbReference type="InterPro" id="IPR010730">
    <property type="entry name" value="HET"/>
</dbReference>
<keyword evidence="4" id="KW-1185">Reference proteome</keyword>
<dbReference type="InterPro" id="IPR015867">
    <property type="entry name" value="N-reg_PII/ATP_PRibTrfase_C"/>
</dbReference>
<dbReference type="OrthoDB" id="2157530at2759"/>
<dbReference type="InterPro" id="IPR052895">
    <property type="entry name" value="HetReg/Transcr_Mod"/>
</dbReference>
<proteinExistence type="predicted"/>
<dbReference type="Gene3D" id="3.30.70.120">
    <property type="match status" value="1"/>
</dbReference>
<evidence type="ECO:0000313" key="4">
    <source>
        <dbReference type="Proteomes" id="UP000799437"/>
    </source>
</evidence>
<accession>A0A6A6WBB8</accession>
<dbReference type="SUPFAM" id="SSF102705">
    <property type="entry name" value="NIF3 (NGG1p interacting factor 3)-like"/>
    <property type="match status" value="1"/>
</dbReference>
<sequence length="697" mass="78921">MPHPQKYRLFFHTPPAALEACKAAIFNAGAGRYPGGKYTECAWAVLGQAQFRPGQAAKPHLGVAGQLERTEEVRVEVVCFGEEVVREAVGALRRAHPYEEPSYGVESIESCSLGICLSRGERRLREGVQSRGGRAQSYAHNWSHPPEYEALSYAWGDAKDVEWITCQDRELKVTRSLYNALRHLRLQDKSRMLWADAICINQSDVPERSSQVTQMLRIYQTAKTVIVWLGPDSEKGQAKQAVNAIRTISDFICQRVGIPVSDLSSISDVYQEVIFKNKKSLPLPNDCDFVTGSMWQSLVWFYSHLYFTRVWAIQEVNATTERVVHCGHETVEWDRVALVAGYIIMETASSKSLGFSTAKCWFAAIMTTERIRQPKNWLFMLYLTSNFNSTDPRDQIYGLRGLMRLSGGDAPEGLLHPDYAKSDTEVYRDSVEAGLVHFQNTDVLLYRKGDESPSWIPRWDRPMLFRNPFRFGKALPWRPAGLTKPVWTIDKEANLLSLSGYTIDCIKDTVPYRESIFGNAMIESDEGREELGKLWQQILTTMERSFRQTPFDASILTAAATSFSFGLDENSDPTNERLLLHKFIAYLRLILSNETLNKYIPQNLSEETEYANGLLFGKPVWDFPYPESSFFLTATGMAGCCVSTTQAEDVVFAPLGSTYPFVLRRHGDCYSLRGFAFVYGMMRGERVGREVESVTIC</sequence>
<evidence type="ECO:0000256" key="1">
    <source>
        <dbReference type="ARBA" id="ARBA00020998"/>
    </source>
</evidence>
<dbReference type="EMBL" id="ML996571">
    <property type="protein sequence ID" value="KAF2758401.1"/>
    <property type="molecule type" value="Genomic_DNA"/>
</dbReference>
<dbReference type="RefSeq" id="XP_033600852.1">
    <property type="nucleotide sequence ID" value="XM_033749406.1"/>
</dbReference>
<gene>
    <name evidence="3" type="ORF">EJ05DRAFT_537784</name>
</gene>
<dbReference type="AlphaFoldDB" id="A0A6A6WBB8"/>
<name>A0A6A6WBB8_9PEZI</name>
<evidence type="ECO:0000313" key="3">
    <source>
        <dbReference type="EMBL" id="KAF2758401.1"/>
    </source>
</evidence>
<dbReference type="PANTHER" id="PTHR24148">
    <property type="entry name" value="ANKYRIN REPEAT DOMAIN-CONTAINING PROTEIN 39 HOMOLOG-RELATED"/>
    <property type="match status" value="1"/>
</dbReference>
<dbReference type="GeneID" id="54490460"/>
<dbReference type="InterPro" id="IPR036069">
    <property type="entry name" value="DUF34/NIF3_sf"/>
</dbReference>
<dbReference type="Proteomes" id="UP000799437">
    <property type="component" value="Unassembled WGS sequence"/>
</dbReference>
<evidence type="ECO:0000259" key="2">
    <source>
        <dbReference type="Pfam" id="PF06985"/>
    </source>
</evidence>
<dbReference type="Pfam" id="PF06985">
    <property type="entry name" value="HET"/>
    <property type="match status" value="1"/>
</dbReference>
<reference evidence="3" key="1">
    <citation type="journal article" date="2020" name="Stud. Mycol.">
        <title>101 Dothideomycetes genomes: a test case for predicting lifestyles and emergence of pathogens.</title>
        <authorList>
            <person name="Haridas S."/>
            <person name="Albert R."/>
            <person name="Binder M."/>
            <person name="Bloem J."/>
            <person name="Labutti K."/>
            <person name="Salamov A."/>
            <person name="Andreopoulos B."/>
            <person name="Baker S."/>
            <person name="Barry K."/>
            <person name="Bills G."/>
            <person name="Bluhm B."/>
            <person name="Cannon C."/>
            <person name="Castanera R."/>
            <person name="Culley D."/>
            <person name="Daum C."/>
            <person name="Ezra D."/>
            <person name="Gonzalez J."/>
            <person name="Henrissat B."/>
            <person name="Kuo A."/>
            <person name="Liang C."/>
            <person name="Lipzen A."/>
            <person name="Lutzoni F."/>
            <person name="Magnuson J."/>
            <person name="Mondo S."/>
            <person name="Nolan M."/>
            <person name="Ohm R."/>
            <person name="Pangilinan J."/>
            <person name="Park H.-J."/>
            <person name="Ramirez L."/>
            <person name="Alfaro M."/>
            <person name="Sun H."/>
            <person name="Tritt A."/>
            <person name="Yoshinaga Y."/>
            <person name="Zwiers L.-H."/>
            <person name="Turgeon B."/>
            <person name="Goodwin S."/>
            <person name="Spatafora J."/>
            <person name="Crous P."/>
            <person name="Grigoriev I."/>
        </authorList>
    </citation>
    <scope>NUCLEOTIDE SEQUENCE</scope>
    <source>
        <strain evidence="3">CBS 121739</strain>
    </source>
</reference>
<organism evidence="3 4">
    <name type="scientific">Pseudovirgaria hyperparasitica</name>
    <dbReference type="NCBI Taxonomy" id="470096"/>
    <lineage>
        <taxon>Eukaryota</taxon>
        <taxon>Fungi</taxon>
        <taxon>Dikarya</taxon>
        <taxon>Ascomycota</taxon>
        <taxon>Pezizomycotina</taxon>
        <taxon>Dothideomycetes</taxon>
        <taxon>Dothideomycetes incertae sedis</taxon>
        <taxon>Acrospermales</taxon>
        <taxon>Acrospermaceae</taxon>
        <taxon>Pseudovirgaria</taxon>
    </lineage>
</organism>
<feature type="domain" description="Heterokaryon incompatibility" evidence="2">
    <location>
        <begin position="148"/>
        <end position="315"/>
    </location>
</feature>